<organism evidence="2 3">
    <name type="scientific">Rhipicephalus microplus</name>
    <name type="common">Cattle tick</name>
    <name type="synonym">Boophilus microplus</name>
    <dbReference type="NCBI Taxonomy" id="6941"/>
    <lineage>
        <taxon>Eukaryota</taxon>
        <taxon>Metazoa</taxon>
        <taxon>Ecdysozoa</taxon>
        <taxon>Arthropoda</taxon>
        <taxon>Chelicerata</taxon>
        <taxon>Arachnida</taxon>
        <taxon>Acari</taxon>
        <taxon>Parasitiformes</taxon>
        <taxon>Ixodida</taxon>
        <taxon>Ixodoidea</taxon>
        <taxon>Ixodidae</taxon>
        <taxon>Rhipicephalinae</taxon>
        <taxon>Rhipicephalus</taxon>
        <taxon>Boophilus</taxon>
    </lineage>
</organism>
<evidence type="ECO:0000313" key="3">
    <source>
        <dbReference type="Proteomes" id="UP000821866"/>
    </source>
</evidence>
<name>A0A9J6DA97_RHIMP</name>
<sequence>MSSAGTSVAEFRQRDPGGNRERLARISGAAGRHAELVWNFISFIDRVGVWDQLLKPVEYLADRFLRFVDYSELRFYQAPKKGSISISIKVVALSSTVVPAKYSTDIFTVVRI</sequence>
<evidence type="ECO:0000313" key="2">
    <source>
        <dbReference type="EMBL" id="KAH8018882.1"/>
    </source>
</evidence>
<dbReference type="VEuPathDB" id="VectorBase:LOC119175870"/>
<dbReference type="InterPro" id="IPR054504">
    <property type="entry name" value="PWWP_KDM3B"/>
</dbReference>
<evidence type="ECO:0000259" key="1">
    <source>
        <dbReference type="Pfam" id="PF22988"/>
    </source>
</evidence>
<keyword evidence="3" id="KW-1185">Reference proteome</keyword>
<gene>
    <name evidence="2" type="ORF">HPB51_013562</name>
</gene>
<proteinExistence type="predicted"/>
<reference evidence="2" key="1">
    <citation type="journal article" date="2020" name="Cell">
        <title>Large-Scale Comparative Analyses of Tick Genomes Elucidate Their Genetic Diversity and Vector Capacities.</title>
        <authorList>
            <consortium name="Tick Genome and Microbiome Consortium (TIGMIC)"/>
            <person name="Jia N."/>
            <person name="Wang J."/>
            <person name="Shi W."/>
            <person name="Du L."/>
            <person name="Sun Y."/>
            <person name="Zhan W."/>
            <person name="Jiang J.F."/>
            <person name="Wang Q."/>
            <person name="Zhang B."/>
            <person name="Ji P."/>
            <person name="Bell-Sakyi L."/>
            <person name="Cui X.M."/>
            <person name="Yuan T.T."/>
            <person name="Jiang B.G."/>
            <person name="Yang W.F."/>
            <person name="Lam T.T."/>
            <person name="Chang Q.C."/>
            <person name="Ding S.J."/>
            <person name="Wang X.J."/>
            <person name="Zhu J.G."/>
            <person name="Ruan X.D."/>
            <person name="Zhao L."/>
            <person name="Wei J.T."/>
            <person name="Ye R.Z."/>
            <person name="Que T.C."/>
            <person name="Du C.H."/>
            <person name="Zhou Y.H."/>
            <person name="Cheng J.X."/>
            <person name="Dai P.F."/>
            <person name="Guo W.B."/>
            <person name="Han X.H."/>
            <person name="Huang E.J."/>
            <person name="Li L.F."/>
            <person name="Wei W."/>
            <person name="Gao Y.C."/>
            <person name="Liu J.Z."/>
            <person name="Shao H.Z."/>
            <person name="Wang X."/>
            <person name="Wang C.C."/>
            <person name="Yang T.C."/>
            <person name="Huo Q.B."/>
            <person name="Li W."/>
            <person name="Chen H.Y."/>
            <person name="Chen S.E."/>
            <person name="Zhou L.G."/>
            <person name="Ni X.B."/>
            <person name="Tian J.H."/>
            <person name="Sheng Y."/>
            <person name="Liu T."/>
            <person name="Pan Y.S."/>
            <person name="Xia L.Y."/>
            <person name="Li J."/>
            <person name="Zhao F."/>
            <person name="Cao W.C."/>
        </authorList>
    </citation>
    <scope>NUCLEOTIDE SEQUENCE</scope>
    <source>
        <strain evidence="2">Rmic-2018</strain>
    </source>
</reference>
<protein>
    <recommendedName>
        <fullName evidence="1">Lysine-specific demethylase 3B PWWP domain-containing protein</fullName>
    </recommendedName>
</protein>
<dbReference type="AlphaFoldDB" id="A0A9J6DA97"/>
<dbReference type="Proteomes" id="UP000821866">
    <property type="component" value="Chromosome 8"/>
</dbReference>
<dbReference type="Pfam" id="PF22988">
    <property type="entry name" value="PWWP_KDM3B"/>
    <property type="match status" value="1"/>
</dbReference>
<reference evidence="2" key="2">
    <citation type="submission" date="2021-09" db="EMBL/GenBank/DDBJ databases">
        <authorList>
            <person name="Jia N."/>
            <person name="Wang J."/>
            <person name="Shi W."/>
            <person name="Du L."/>
            <person name="Sun Y."/>
            <person name="Zhan W."/>
            <person name="Jiang J."/>
            <person name="Wang Q."/>
            <person name="Zhang B."/>
            <person name="Ji P."/>
            <person name="Sakyi L.B."/>
            <person name="Cui X."/>
            <person name="Yuan T."/>
            <person name="Jiang B."/>
            <person name="Yang W."/>
            <person name="Lam T.T.-Y."/>
            <person name="Chang Q."/>
            <person name="Ding S."/>
            <person name="Wang X."/>
            <person name="Zhu J."/>
            <person name="Ruan X."/>
            <person name="Zhao L."/>
            <person name="Wei J."/>
            <person name="Que T."/>
            <person name="Du C."/>
            <person name="Cheng J."/>
            <person name="Dai P."/>
            <person name="Han X."/>
            <person name="Huang E."/>
            <person name="Gao Y."/>
            <person name="Liu J."/>
            <person name="Shao H."/>
            <person name="Ye R."/>
            <person name="Li L."/>
            <person name="Wei W."/>
            <person name="Wang X."/>
            <person name="Wang C."/>
            <person name="Huo Q."/>
            <person name="Li W."/>
            <person name="Guo W."/>
            <person name="Chen H."/>
            <person name="Chen S."/>
            <person name="Zhou L."/>
            <person name="Zhou L."/>
            <person name="Ni X."/>
            <person name="Tian J."/>
            <person name="Zhou Y."/>
            <person name="Sheng Y."/>
            <person name="Liu T."/>
            <person name="Pan Y."/>
            <person name="Xia L."/>
            <person name="Li J."/>
            <person name="Zhao F."/>
            <person name="Cao W."/>
        </authorList>
    </citation>
    <scope>NUCLEOTIDE SEQUENCE</scope>
    <source>
        <strain evidence="2">Rmic-2018</strain>
        <tissue evidence="2">Larvae</tissue>
    </source>
</reference>
<dbReference type="EMBL" id="JABSTU010000010">
    <property type="protein sequence ID" value="KAH8018882.1"/>
    <property type="molecule type" value="Genomic_DNA"/>
</dbReference>
<accession>A0A9J6DA97</accession>
<feature type="domain" description="Lysine-specific demethylase 3B PWWP" evidence="1">
    <location>
        <begin position="39"/>
        <end position="78"/>
    </location>
</feature>
<comment type="caution">
    <text evidence="2">The sequence shown here is derived from an EMBL/GenBank/DDBJ whole genome shotgun (WGS) entry which is preliminary data.</text>
</comment>